<evidence type="ECO:0000256" key="3">
    <source>
        <dbReference type="ARBA" id="ARBA00022989"/>
    </source>
</evidence>
<dbReference type="InterPro" id="IPR049453">
    <property type="entry name" value="Memb_transporter_dom"/>
</dbReference>
<dbReference type="OrthoDB" id="5198202at2"/>
<evidence type="ECO:0000256" key="1">
    <source>
        <dbReference type="ARBA" id="ARBA00004141"/>
    </source>
</evidence>
<organism evidence="7 8">
    <name type="scientific">Corynebacterium tapiri</name>
    <dbReference type="NCBI Taxonomy" id="1448266"/>
    <lineage>
        <taxon>Bacteria</taxon>
        <taxon>Bacillati</taxon>
        <taxon>Actinomycetota</taxon>
        <taxon>Actinomycetes</taxon>
        <taxon>Mycobacteriales</taxon>
        <taxon>Corynebacteriaceae</taxon>
        <taxon>Corynebacterium</taxon>
    </lineage>
</organism>
<keyword evidence="3 5" id="KW-1133">Transmembrane helix</keyword>
<proteinExistence type="predicted"/>
<keyword evidence="4 5" id="KW-0472">Membrane</keyword>
<feature type="domain" description="Integral membrane bound transporter" evidence="6">
    <location>
        <begin position="38"/>
        <end position="163"/>
    </location>
</feature>
<dbReference type="EMBL" id="VDHJ01000012">
    <property type="protein sequence ID" value="TNL95761.1"/>
    <property type="molecule type" value="Genomic_DNA"/>
</dbReference>
<evidence type="ECO:0000313" key="8">
    <source>
        <dbReference type="Proteomes" id="UP000312032"/>
    </source>
</evidence>
<evidence type="ECO:0000256" key="5">
    <source>
        <dbReference type="SAM" id="Phobius"/>
    </source>
</evidence>
<feature type="transmembrane region" description="Helical" evidence="5">
    <location>
        <begin position="151"/>
        <end position="172"/>
    </location>
</feature>
<evidence type="ECO:0000256" key="2">
    <source>
        <dbReference type="ARBA" id="ARBA00022692"/>
    </source>
</evidence>
<keyword evidence="8" id="KW-1185">Reference proteome</keyword>
<comment type="caution">
    <text evidence="7">The sequence shown here is derived from an EMBL/GenBank/DDBJ whole genome shotgun (WGS) entry which is preliminary data.</text>
</comment>
<dbReference type="Pfam" id="PF13515">
    <property type="entry name" value="FUSC_2"/>
    <property type="match status" value="1"/>
</dbReference>
<dbReference type="AlphaFoldDB" id="A0A5C4U265"/>
<protein>
    <submittedName>
        <fullName evidence="7">Aromatic acid exporter family protein</fullName>
    </submittedName>
</protein>
<keyword evidence="2 5" id="KW-0812">Transmembrane</keyword>
<feature type="transmembrane region" description="Helical" evidence="5">
    <location>
        <begin position="25"/>
        <end position="46"/>
    </location>
</feature>
<evidence type="ECO:0000313" key="7">
    <source>
        <dbReference type="EMBL" id="TNL95761.1"/>
    </source>
</evidence>
<evidence type="ECO:0000256" key="4">
    <source>
        <dbReference type="ARBA" id="ARBA00023136"/>
    </source>
</evidence>
<evidence type="ECO:0000259" key="6">
    <source>
        <dbReference type="Pfam" id="PF13515"/>
    </source>
</evidence>
<sequence length="386" mass="41342">MSTRQRLAVIDRSLQSRLTRLRKRWLSVVQVAVASGLAFYVAQLLWGHATPFFAPITSIIVIGFSGGERVKRALEMSFACVLGVLIGDLLLYVLGTGLEPWHITLMVGVAYALASFLSNSQLVANQVAIGTVLIATILRPDADVTGIDRTLDAFVGSVIGLLVVALIPSSALGEARQKVANLLALQSSVLHDVAEGLSTSDPDLIAEALRQVRSSQSNVDAMVTAAKSSLESTKISPLMWGSRRYARSIGRVLIPADNTVRTARVLARRAYVLTADKDSATQKQIELIDELGDIAYSLSLVFQAKSTAQEAAEIPDLVRRLRVVGAELDMSVAGENPVLSNYALLAQSRSYVADLLQVCGMSHDSAVAVLAPTTDTPAVPPEVWEP</sequence>
<name>A0A5C4U265_9CORY</name>
<gene>
    <name evidence="7" type="ORF">FHE74_09080</name>
</gene>
<dbReference type="Proteomes" id="UP000312032">
    <property type="component" value="Unassembled WGS sequence"/>
</dbReference>
<dbReference type="GO" id="GO:0016020">
    <property type="term" value="C:membrane"/>
    <property type="evidence" value="ECO:0007669"/>
    <property type="project" value="UniProtKB-SubCell"/>
</dbReference>
<reference evidence="7 8" key="1">
    <citation type="submission" date="2019-06" db="EMBL/GenBank/DDBJ databases">
        <authorList>
            <person name="Li J."/>
        </authorList>
    </citation>
    <scope>NUCLEOTIDE SEQUENCE [LARGE SCALE GENOMIC DNA]</scope>
    <source>
        <strain evidence="7 8">LMG 28165</strain>
    </source>
</reference>
<comment type="subcellular location">
    <subcellularLocation>
        <location evidence="1">Membrane</location>
        <topology evidence="1">Multi-pass membrane protein</topology>
    </subcellularLocation>
</comment>
<accession>A0A5C4U265</accession>
<feature type="transmembrane region" description="Helical" evidence="5">
    <location>
        <begin position="77"/>
        <end position="95"/>
    </location>
</feature>
<feature type="transmembrane region" description="Helical" evidence="5">
    <location>
        <begin position="122"/>
        <end position="139"/>
    </location>
</feature>